<feature type="region of interest" description="Disordered" evidence="1">
    <location>
        <begin position="284"/>
        <end position="527"/>
    </location>
</feature>
<feature type="compositionally biased region" description="Acidic residues" evidence="1">
    <location>
        <begin position="284"/>
        <end position="294"/>
    </location>
</feature>
<feature type="compositionally biased region" description="Low complexity" evidence="1">
    <location>
        <begin position="380"/>
        <end position="403"/>
    </location>
</feature>
<feature type="compositionally biased region" description="Low complexity" evidence="1">
    <location>
        <begin position="489"/>
        <end position="527"/>
    </location>
</feature>
<sequence>MQIRQILLLQGLALFGNAQPTDDAAAGPHNDRVNALRARGPDPNNMDPALKLILGKDWREIEKKYAYDNQNKQTSKKSQEPDFAARFDFAARAAADAAFRKHRDAGTKIVLGEDWKEILLAPKLVESKTTDVKDAKDVGCNRKDKSRPLSANRQCGGDLDKRDIGEEDEEEDPAEEEESTDEDGPVDKEEPTDKPLDGSLIDLDFLKPENLLREVYEGFPTQDGRKPKTFFTSFSTQLSYDDGDGWQHHHQSVYHEQHVTWVPEEAEATPTDTVAGKYNVEDDIQTDYEHEEEATPILTRTRTKWRPRPGRKTAAPSEATTKSVNGKEEKEAAPTTTEVVVKPTRRVFGAKKSSTTEATPTSTAEADDEIEELQAETSEEITSTTVVSTSTTESSPEPTAEATEGADAPVEEATSTTVAPESTVESTSSSVEETSTAEASTESDKPVSTSATEVVDEVEAVTEQAVTTTDAPGPTTEVVDSEEEKETTAESTTAETTTVVVPSTTAEPTTTSAELSSASSTASPTAPKGAVIKDKVAVIAGAVAAAINGAEPSRPTHLGERFTTEDAELTKILAHIPKDRPWDRNIGYPKLVRAWRKKIQAEKERHGKHWKDMTQREKELWITGETIE</sequence>
<feature type="compositionally biased region" description="Basic and acidic residues" evidence="1">
    <location>
        <begin position="138"/>
        <end position="147"/>
    </location>
</feature>
<evidence type="ECO:0000313" key="3">
    <source>
        <dbReference type="EMBL" id="KAH7377024.1"/>
    </source>
</evidence>
<evidence type="ECO:0000313" key="4">
    <source>
        <dbReference type="Proteomes" id="UP000813385"/>
    </source>
</evidence>
<dbReference type="EMBL" id="JAGPXD010000001">
    <property type="protein sequence ID" value="KAH7377024.1"/>
    <property type="molecule type" value="Genomic_DNA"/>
</dbReference>
<proteinExistence type="predicted"/>
<feature type="compositionally biased region" description="Low complexity" evidence="1">
    <location>
        <begin position="353"/>
        <end position="364"/>
    </location>
</feature>
<dbReference type="Proteomes" id="UP000813385">
    <property type="component" value="Unassembled WGS sequence"/>
</dbReference>
<reference evidence="3" key="1">
    <citation type="journal article" date="2021" name="Nat. Commun.">
        <title>Genetic determinants of endophytism in the Arabidopsis root mycobiome.</title>
        <authorList>
            <person name="Mesny F."/>
            <person name="Miyauchi S."/>
            <person name="Thiergart T."/>
            <person name="Pickel B."/>
            <person name="Atanasova L."/>
            <person name="Karlsson M."/>
            <person name="Huettel B."/>
            <person name="Barry K.W."/>
            <person name="Haridas S."/>
            <person name="Chen C."/>
            <person name="Bauer D."/>
            <person name="Andreopoulos W."/>
            <person name="Pangilinan J."/>
            <person name="LaButti K."/>
            <person name="Riley R."/>
            <person name="Lipzen A."/>
            <person name="Clum A."/>
            <person name="Drula E."/>
            <person name="Henrissat B."/>
            <person name="Kohler A."/>
            <person name="Grigoriev I.V."/>
            <person name="Martin F.M."/>
            <person name="Hacquard S."/>
        </authorList>
    </citation>
    <scope>NUCLEOTIDE SEQUENCE</scope>
    <source>
        <strain evidence="3">MPI-CAGE-AT-0016</strain>
    </source>
</reference>
<gene>
    <name evidence="3" type="ORF">B0T11DRAFT_336075</name>
</gene>
<evidence type="ECO:0000256" key="2">
    <source>
        <dbReference type="SAM" id="SignalP"/>
    </source>
</evidence>
<feature type="compositionally biased region" description="Low complexity" evidence="1">
    <location>
        <begin position="461"/>
        <end position="471"/>
    </location>
</feature>
<feature type="compositionally biased region" description="Low complexity" evidence="1">
    <location>
        <begin position="333"/>
        <end position="342"/>
    </location>
</feature>
<dbReference type="OrthoDB" id="10682149at2759"/>
<feature type="chain" id="PRO_5035455559" evidence="2">
    <location>
        <begin position="19"/>
        <end position="628"/>
    </location>
</feature>
<feature type="signal peptide" evidence="2">
    <location>
        <begin position="1"/>
        <end position="18"/>
    </location>
</feature>
<keyword evidence="4" id="KW-1185">Reference proteome</keyword>
<name>A0A8K0TUH3_9PEZI</name>
<protein>
    <submittedName>
        <fullName evidence="3">Uncharacterized protein</fullName>
    </submittedName>
</protein>
<keyword evidence="2" id="KW-0732">Signal</keyword>
<comment type="caution">
    <text evidence="3">The sequence shown here is derived from an EMBL/GenBank/DDBJ whole genome shotgun (WGS) entry which is preliminary data.</text>
</comment>
<accession>A0A8K0TUH3</accession>
<feature type="compositionally biased region" description="Basic residues" evidence="1">
    <location>
        <begin position="301"/>
        <end position="311"/>
    </location>
</feature>
<feature type="region of interest" description="Disordered" evidence="1">
    <location>
        <begin position="138"/>
        <end position="201"/>
    </location>
</feature>
<feature type="compositionally biased region" description="Low complexity" evidence="1">
    <location>
        <begin position="411"/>
        <end position="440"/>
    </location>
</feature>
<feature type="compositionally biased region" description="Basic and acidic residues" evidence="1">
    <location>
        <begin position="185"/>
        <end position="196"/>
    </location>
</feature>
<feature type="compositionally biased region" description="Acidic residues" evidence="1">
    <location>
        <begin position="365"/>
        <end position="379"/>
    </location>
</feature>
<organism evidence="3 4">
    <name type="scientific">Plectosphaerella cucumerina</name>
    <dbReference type="NCBI Taxonomy" id="40658"/>
    <lineage>
        <taxon>Eukaryota</taxon>
        <taxon>Fungi</taxon>
        <taxon>Dikarya</taxon>
        <taxon>Ascomycota</taxon>
        <taxon>Pezizomycotina</taxon>
        <taxon>Sordariomycetes</taxon>
        <taxon>Hypocreomycetidae</taxon>
        <taxon>Glomerellales</taxon>
        <taxon>Plectosphaerellaceae</taxon>
        <taxon>Plectosphaerella</taxon>
    </lineage>
</organism>
<dbReference type="AlphaFoldDB" id="A0A8K0TUH3"/>
<evidence type="ECO:0000256" key="1">
    <source>
        <dbReference type="SAM" id="MobiDB-lite"/>
    </source>
</evidence>
<feature type="compositionally biased region" description="Acidic residues" evidence="1">
    <location>
        <begin position="165"/>
        <end position="184"/>
    </location>
</feature>